<comment type="caution">
    <text evidence="2">The sequence shown here is derived from an EMBL/GenBank/DDBJ whole genome shotgun (WGS) entry which is preliminary data.</text>
</comment>
<accession>A0A0C2JYE0</accession>
<dbReference type="AlphaFoldDB" id="A0A0C2JYE0"/>
<proteinExistence type="predicted"/>
<dbReference type="EMBL" id="JWZT01000383">
    <property type="protein sequence ID" value="KII74523.1"/>
    <property type="molecule type" value="Genomic_DNA"/>
</dbReference>
<evidence type="ECO:0000256" key="1">
    <source>
        <dbReference type="SAM" id="MobiDB-lite"/>
    </source>
</evidence>
<organism evidence="2 3">
    <name type="scientific">Thelohanellus kitauei</name>
    <name type="common">Myxosporean</name>
    <dbReference type="NCBI Taxonomy" id="669202"/>
    <lineage>
        <taxon>Eukaryota</taxon>
        <taxon>Metazoa</taxon>
        <taxon>Cnidaria</taxon>
        <taxon>Myxozoa</taxon>
        <taxon>Myxosporea</taxon>
        <taxon>Bivalvulida</taxon>
        <taxon>Platysporina</taxon>
        <taxon>Myxobolidae</taxon>
        <taxon>Thelohanellus</taxon>
    </lineage>
</organism>
<evidence type="ECO:0000313" key="2">
    <source>
        <dbReference type="EMBL" id="KII74523.1"/>
    </source>
</evidence>
<protein>
    <submittedName>
        <fullName evidence="2">Uncharacterized protein</fullName>
    </submittedName>
</protein>
<reference evidence="2 3" key="1">
    <citation type="journal article" date="2014" name="Genome Biol. Evol.">
        <title>The genome of the myxosporean Thelohanellus kitauei shows adaptations to nutrient acquisition within its fish host.</title>
        <authorList>
            <person name="Yang Y."/>
            <person name="Xiong J."/>
            <person name="Zhou Z."/>
            <person name="Huo F."/>
            <person name="Miao W."/>
            <person name="Ran C."/>
            <person name="Liu Y."/>
            <person name="Zhang J."/>
            <person name="Feng J."/>
            <person name="Wang M."/>
            <person name="Wang M."/>
            <person name="Wang L."/>
            <person name="Yao B."/>
        </authorList>
    </citation>
    <scope>NUCLEOTIDE SEQUENCE [LARGE SCALE GENOMIC DNA]</scope>
    <source>
        <strain evidence="2">Wuqing</strain>
    </source>
</reference>
<dbReference type="Proteomes" id="UP000031668">
    <property type="component" value="Unassembled WGS sequence"/>
</dbReference>
<name>A0A0C2JYE0_THEKT</name>
<evidence type="ECO:0000313" key="3">
    <source>
        <dbReference type="Proteomes" id="UP000031668"/>
    </source>
</evidence>
<dbReference type="Gene3D" id="3.30.2450.30">
    <property type="match status" value="1"/>
</dbReference>
<gene>
    <name evidence="2" type="ORF">RF11_07409</name>
</gene>
<keyword evidence="3" id="KW-1185">Reference proteome</keyword>
<sequence length="251" mass="29578">MSSIRLQPLKSRICEHSITDTHRGSRHKASAYSRNGQIPSHHEAKQEFKNLLSTIESWITAKNSWINLRKSTGPENRHVILIQKDGIKVLLLKWVDLYTLKLGENITWMLGYTVGLETFFYISLDFLEAFLQIIKNFQNYYPSLTYMDDFHPIKNGRFDKQRGYRERGSRSNKRDFRLIPPNIITHDANKYIFEIVEGYNTFLRITEMIGENRKKTIHIPIEYVEQFKDVIVKMNDGHIEVRSDKEKVPES</sequence>
<feature type="region of interest" description="Disordered" evidence="1">
    <location>
        <begin position="20"/>
        <end position="40"/>
    </location>
</feature>